<reference evidence="4" key="1">
    <citation type="submission" date="2016-11" db="UniProtKB">
        <authorList>
            <consortium name="WormBaseParasite"/>
        </authorList>
    </citation>
    <scope>IDENTIFICATION</scope>
</reference>
<proteinExistence type="predicted"/>
<evidence type="ECO:0000313" key="3">
    <source>
        <dbReference type="Proteomes" id="UP000095282"/>
    </source>
</evidence>
<dbReference type="GO" id="GO:0061630">
    <property type="term" value="F:ubiquitin protein ligase activity"/>
    <property type="evidence" value="ECO:0007669"/>
    <property type="project" value="InterPro"/>
</dbReference>
<dbReference type="PANTHER" id="PTHR12170:SF3">
    <property type="entry name" value="GH10162P"/>
    <property type="match status" value="1"/>
</dbReference>
<dbReference type="InterPro" id="IPR013083">
    <property type="entry name" value="Znf_RING/FYVE/PHD"/>
</dbReference>
<keyword evidence="1" id="KW-0862">Zinc</keyword>
<feature type="zinc finger region" description="RING-Gid-type" evidence="1">
    <location>
        <begin position="283"/>
        <end position="337"/>
    </location>
</feature>
<protein>
    <submittedName>
        <fullName evidence="4">RING-Gid-type domain-containing protein</fullName>
    </submittedName>
</protein>
<dbReference type="GO" id="GO:0043161">
    <property type="term" value="P:proteasome-mediated ubiquitin-dependent protein catabolic process"/>
    <property type="evidence" value="ECO:0007669"/>
    <property type="project" value="InterPro"/>
</dbReference>
<accession>A0A1I7TCM1</accession>
<dbReference type="PANTHER" id="PTHR12170">
    <property type="entry name" value="MACROPHAGE ERYTHROBLAST ATTACHER-RELATED"/>
    <property type="match status" value="1"/>
</dbReference>
<dbReference type="SUPFAM" id="SSF57850">
    <property type="entry name" value="RING/U-box"/>
    <property type="match status" value="1"/>
</dbReference>
<dbReference type="GO" id="GO:0005634">
    <property type="term" value="C:nucleus"/>
    <property type="evidence" value="ECO:0007669"/>
    <property type="project" value="TreeGrafter"/>
</dbReference>
<name>A0A1I7TCM1_9PELO</name>
<dbReference type="AlphaFoldDB" id="A0A1I7TCM1"/>
<keyword evidence="1" id="KW-0479">Metal-binding</keyword>
<dbReference type="GO" id="GO:0034657">
    <property type="term" value="C:GID complex"/>
    <property type="evidence" value="ECO:0007669"/>
    <property type="project" value="TreeGrafter"/>
</dbReference>
<evidence type="ECO:0000259" key="2">
    <source>
        <dbReference type="PROSITE" id="PS51867"/>
    </source>
</evidence>
<organism evidence="3 4">
    <name type="scientific">Caenorhabditis tropicalis</name>
    <dbReference type="NCBI Taxonomy" id="1561998"/>
    <lineage>
        <taxon>Eukaryota</taxon>
        <taxon>Metazoa</taxon>
        <taxon>Ecdysozoa</taxon>
        <taxon>Nematoda</taxon>
        <taxon>Chromadorea</taxon>
        <taxon>Rhabditida</taxon>
        <taxon>Rhabditina</taxon>
        <taxon>Rhabditomorpha</taxon>
        <taxon>Rhabditoidea</taxon>
        <taxon>Rhabditidae</taxon>
        <taxon>Peloderinae</taxon>
        <taxon>Caenorhabditis</taxon>
    </lineage>
</organism>
<dbReference type="Gene3D" id="3.30.40.10">
    <property type="entry name" value="Zinc/RING finger domain, C3HC4 (zinc finger)"/>
    <property type="match status" value="1"/>
</dbReference>
<feature type="domain" description="RING-Gid-type" evidence="2">
    <location>
        <begin position="283"/>
        <end position="337"/>
    </location>
</feature>
<dbReference type="InterPro" id="IPR044063">
    <property type="entry name" value="ZF_RING_GID"/>
</dbReference>
<dbReference type="STRING" id="1561998.A0A1I7TCM1"/>
<dbReference type="CDD" id="cd16652">
    <property type="entry name" value="dRING_Rmd5p-like"/>
    <property type="match status" value="1"/>
</dbReference>
<dbReference type="WBParaSite" id="Csp11.Scaffold582.g4603.t1">
    <property type="protein sequence ID" value="Csp11.Scaffold582.g4603.t1"/>
    <property type="gene ID" value="Csp11.Scaffold582.g4603"/>
</dbReference>
<dbReference type="PROSITE" id="PS51867">
    <property type="entry name" value="ZF_RING_GID"/>
    <property type="match status" value="1"/>
</dbReference>
<dbReference type="InterPro" id="IPR037683">
    <property type="entry name" value="Rmd5_dRing"/>
</dbReference>
<evidence type="ECO:0000256" key="1">
    <source>
        <dbReference type="PROSITE-ProRule" id="PRU01215"/>
    </source>
</evidence>
<dbReference type="GO" id="GO:0008270">
    <property type="term" value="F:zinc ion binding"/>
    <property type="evidence" value="ECO:0007669"/>
    <property type="project" value="UniProtKB-KW"/>
</dbReference>
<keyword evidence="3" id="KW-1185">Reference proteome</keyword>
<dbReference type="InterPro" id="IPR045098">
    <property type="entry name" value="Fyv10_fam"/>
</dbReference>
<dbReference type="eggNOG" id="KOG2817">
    <property type="taxonomic scope" value="Eukaryota"/>
</dbReference>
<dbReference type="GO" id="GO:0005737">
    <property type="term" value="C:cytoplasm"/>
    <property type="evidence" value="ECO:0007669"/>
    <property type="project" value="TreeGrafter"/>
</dbReference>
<sequence>MREELFGKTEKRQVSVTGQILIENVAARAAKLTKAASDFHKNIHLYVSKNGKVIDKHAEPNPHFTSICDLTWSQGRRVVGFNLIYDYTMITGLNGVGSALKKETQLEYEFDVKEPDTLKQIVLDLEDGDITSSLEYLEKTRPPEEEALRKSLQTQMITDCIESGLPSYDRTVRHLRKYKSPFTEDKERAKRLVGALLLGKASKNDVRYRNLFDNTSRSTISKKMTSFFVPYEAPLKNLLKYGYRNVARIAELSNLNYGTNTCIVPNELPIGSYINVNHSAFACPILKEQCTFSNPPMRLICGHVVSRDAITRLTSTHRSSRNGARHSRHLRFKCPYCPRDQYIENARLVVFQRWRDVDCSQEEVELFQFLE</sequence>
<evidence type="ECO:0000313" key="4">
    <source>
        <dbReference type="WBParaSite" id="Csp11.Scaffold582.g4603.t1"/>
    </source>
</evidence>
<keyword evidence="1" id="KW-0863">Zinc-finger</keyword>
<dbReference type="Proteomes" id="UP000095282">
    <property type="component" value="Unplaced"/>
</dbReference>